<protein>
    <submittedName>
        <fullName evidence="8">Membrane protein</fullName>
    </submittedName>
</protein>
<sequence>MSTTRPATLTGIVCLSGGLALFGVQDLILKLLSGDYPLHQAMVLRGLTALPLLYLMVRMNCDGARLFAPGWTAAAARGVVSFVAYTSYYLALVALPLADTIALYFSAPLMIVALSVVMLGERVSLPRWIAVLVGFGGVVIMVRPGSSMFDGAALLAVGSGLAYALSMILARIQGGSRSAAVLAFHGNAVFLIGALLLAAVFGGGQFAGDGHPSLQFMTRAWVMPSPTDALLMASCGVIAALGLTLITQAYRIAPSAAVAPFEYTLMIWGVAYGWIFLGDWPDRTGWTGIAVITGAGLFVLLREGQERRSAQIPAE</sequence>
<comment type="caution">
    <text evidence="8">The sequence shown here is derived from an EMBL/GenBank/DDBJ whole genome shotgun (WGS) entry which is preliminary data.</text>
</comment>
<dbReference type="AlphaFoldDB" id="A0A918ILQ0"/>
<keyword evidence="4 6" id="KW-1133">Transmembrane helix</keyword>
<feature type="transmembrane region" description="Helical" evidence="6">
    <location>
        <begin position="227"/>
        <end position="246"/>
    </location>
</feature>
<dbReference type="SUPFAM" id="SSF103481">
    <property type="entry name" value="Multidrug resistance efflux transporter EmrE"/>
    <property type="match status" value="2"/>
</dbReference>
<reference evidence="8" key="1">
    <citation type="journal article" date="2014" name="Int. J. Syst. Evol. Microbiol.">
        <title>Complete genome sequence of Corynebacterium casei LMG S-19264T (=DSM 44701T), isolated from a smear-ripened cheese.</title>
        <authorList>
            <consortium name="US DOE Joint Genome Institute (JGI-PGF)"/>
            <person name="Walter F."/>
            <person name="Albersmeier A."/>
            <person name="Kalinowski J."/>
            <person name="Ruckert C."/>
        </authorList>
    </citation>
    <scope>NUCLEOTIDE SEQUENCE</scope>
    <source>
        <strain evidence="8">KCTC 23714</strain>
    </source>
</reference>
<feature type="transmembrane region" description="Helical" evidence="6">
    <location>
        <begin position="101"/>
        <end position="120"/>
    </location>
</feature>
<evidence type="ECO:0000256" key="1">
    <source>
        <dbReference type="ARBA" id="ARBA00004141"/>
    </source>
</evidence>
<evidence type="ECO:0000256" key="4">
    <source>
        <dbReference type="ARBA" id="ARBA00022989"/>
    </source>
</evidence>
<feature type="transmembrane region" description="Helical" evidence="6">
    <location>
        <begin position="36"/>
        <end position="57"/>
    </location>
</feature>
<dbReference type="EMBL" id="BMYQ01000001">
    <property type="protein sequence ID" value="GGW21692.1"/>
    <property type="molecule type" value="Genomic_DNA"/>
</dbReference>
<comment type="subcellular location">
    <subcellularLocation>
        <location evidence="1">Membrane</location>
        <topology evidence="1">Multi-pass membrane protein</topology>
    </subcellularLocation>
</comment>
<dbReference type="GO" id="GO:0016020">
    <property type="term" value="C:membrane"/>
    <property type="evidence" value="ECO:0007669"/>
    <property type="project" value="UniProtKB-SubCell"/>
</dbReference>
<evidence type="ECO:0000256" key="6">
    <source>
        <dbReference type="SAM" id="Phobius"/>
    </source>
</evidence>
<keyword evidence="5 6" id="KW-0472">Membrane</keyword>
<organism evidence="8 9">
    <name type="scientific">Gemmobacter lanyuensis</name>
    <dbReference type="NCBI Taxonomy" id="1054497"/>
    <lineage>
        <taxon>Bacteria</taxon>
        <taxon>Pseudomonadati</taxon>
        <taxon>Pseudomonadota</taxon>
        <taxon>Alphaproteobacteria</taxon>
        <taxon>Rhodobacterales</taxon>
        <taxon>Paracoccaceae</taxon>
        <taxon>Gemmobacter</taxon>
    </lineage>
</organism>
<keyword evidence="9" id="KW-1185">Reference proteome</keyword>
<dbReference type="Proteomes" id="UP000628984">
    <property type="component" value="Unassembled WGS sequence"/>
</dbReference>
<evidence type="ECO:0000313" key="9">
    <source>
        <dbReference type="Proteomes" id="UP000628984"/>
    </source>
</evidence>
<accession>A0A918ILQ0</accession>
<feature type="transmembrane region" description="Helical" evidence="6">
    <location>
        <begin position="78"/>
        <end position="95"/>
    </location>
</feature>
<feature type="transmembrane region" description="Helical" evidence="6">
    <location>
        <begin position="283"/>
        <end position="301"/>
    </location>
</feature>
<dbReference type="PANTHER" id="PTHR22911:SF6">
    <property type="entry name" value="SOLUTE CARRIER FAMILY 35 MEMBER G1"/>
    <property type="match status" value="1"/>
</dbReference>
<dbReference type="RefSeq" id="WP_189632061.1">
    <property type="nucleotide sequence ID" value="NZ_BMYQ01000001.1"/>
</dbReference>
<evidence type="ECO:0000256" key="2">
    <source>
        <dbReference type="ARBA" id="ARBA00009853"/>
    </source>
</evidence>
<proteinExistence type="inferred from homology"/>
<feature type="transmembrane region" description="Helical" evidence="6">
    <location>
        <begin position="151"/>
        <end position="170"/>
    </location>
</feature>
<evidence type="ECO:0000259" key="7">
    <source>
        <dbReference type="Pfam" id="PF00892"/>
    </source>
</evidence>
<evidence type="ECO:0000256" key="5">
    <source>
        <dbReference type="ARBA" id="ARBA00023136"/>
    </source>
</evidence>
<dbReference type="InterPro" id="IPR000620">
    <property type="entry name" value="EamA_dom"/>
</dbReference>
<evidence type="ECO:0000256" key="3">
    <source>
        <dbReference type="ARBA" id="ARBA00022692"/>
    </source>
</evidence>
<gene>
    <name evidence="8" type="ORF">GCM10011452_03350</name>
</gene>
<feature type="transmembrane region" description="Helical" evidence="6">
    <location>
        <begin position="182"/>
        <end position="207"/>
    </location>
</feature>
<feature type="transmembrane region" description="Helical" evidence="6">
    <location>
        <begin position="127"/>
        <end position="145"/>
    </location>
</feature>
<name>A0A918ILQ0_9RHOB</name>
<dbReference type="InterPro" id="IPR037185">
    <property type="entry name" value="EmrE-like"/>
</dbReference>
<dbReference type="Pfam" id="PF00892">
    <property type="entry name" value="EamA"/>
    <property type="match status" value="1"/>
</dbReference>
<evidence type="ECO:0000313" key="8">
    <source>
        <dbReference type="EMBL" id="GGW21692.1"/>
    </source>
</evidence>
<keyword evidence="3 6" id="KW-0812">Transmembrane</keyword>
<reference evidence="8" key="2">
    <citation type="submission" date="2020-09" db="EMBL/GenBank/DDBJ databases">
        <authorList>
            <person name="Sun Q."/>
            <person name="Kim S."/>
        </authorList>
    </citation>
    <scope>NUCLEOTIDE SEQUENCE</scope>
    <source>
        <strain evidence="8">KCTC 23714</strain>
    </source>
</reference>
<feature type="transmembrane region" description="Helical" evidence="6">
    <location>
        <begin position="258"/>
        <end position="277"/>
    </location>
</feature>
<comment type="similarity">
    <text evidence="2">Belongs to the drug/metabolite transporter (DMT) superfamily. 10 TMS drug/metabolite exporter (DME) (TC 2.A.7.3) family.</text>
</comment>
<dbReference type="PANTHER" id="PTHR22911">
    <property type="entry name" value="ACYL-MALONYL CONDENSING ENZYME-RELATED"/>
    <property type="match status" value="1"/>
</dbReference>
<feature type="domain" description="EamA" evidence="7">
    <location>
        <begin position="10"/>
        <end position="142"/>
    </location>
</feature>